<evidence type="ECO:0000313" key="5">
    <source>
        <dbReference type="EMBL" id="MFC3614992.1"/>
    </source>
</evidence>
<sequence>MNATNMPAQTVINGVSFNATPGQRPVYVDGCTTIAQLFRKRCEDLGNRTAHREKDFGIWHSYSWADYWQHAKWIGLALRKLGLQRGEVVSILSEDRKEWAYFDMGIQCVGGIASGVYTTDSAKQLAYLVNDSDSRFLIVEDDEQLDKFLQVQDEVPGLLNVIILEDEGLHDLNHDRCIFIQDLYEIGRQAEKDEPGAFEAEIDRSAPGDTALIVYTSGTTGMPKGAMLSNENIMAAIEAGGHRLPTLPEDEQLCFLPLCHILERDVSIYFPLASKSTVNFAESPETVFANLQEVSPATFTAVPRVWEKIYSQVLIMVQEATPSGRAAFAMAIKAGMKRAEYMVEGKPVPARVQAQFWLWDRLVLRNLRRMLGMDKMRRGGTGAAPISPELLKWYWGIGVPLVEGYGMTETAGIATINTLEENKLGTIGKAVPGIEVRIAEDGEIQTRGLNNFQGYWRNNEKTAETFTADGWLRTGDVGRIDDEGYVTITGRLKDIIITAGGKNITPAEIESRLKFSHYISDAVIIGDRRKYLTALIMIDQENVEKYAQEKKVPFSNFASLCAAPEVKALIGKEVEAVNKEFARVEQIKDFRLIDVLLTAEDEELTATMKLKRSYVEKKHAHLIDDMY</sequence>
<dbReference type="InterPro" id="IPR042099">
    <property type="entry name" value="ANL_N_sf"/>
</dbReference>
<dbReference type="EMBL" id="JBHRXI010000016">
    <property type="protein sequence ID" value="MFC3614992.1"/>
    <property type="molecule type" value="Genomic_DNA"/>
</dbReference>
<dbReference type="CDD" id="cd05907">
    <property type="entry name" value="VL_LC_FACS_like"/>
    <property type="match status" value="1"/>
</dbReference>
<keyword evidence="6" id="KW-1185">Reference proteome</keyword>
<proteinExistence type="predicted"/>
<dbReference type="PANTHER" id="PTHR43272">
    <property type="entry name" value="LONG-CHAIN-FATTY-ACID--COA LIGASE"/>
    <property type="match status" value="1"/>
</dbReference>
<evidence type="ECO:0000313" key="6">
    <source>
        <dbReference type="Proteomes" id="UP001595629"/>
    </source>
</evidence>
<evidence type="ECO:0000256" key="2">
    <source>
        <dbReference type="ARBA" id="ARBA00022832"/>
    </source>
</evidence>
<feature type="domain" description="AMP-dependent synthetase/ligase" evidence="4">
    <location>
        <begin position="38"/>
        <end position="456"/>
    </location>
</feature>
<evidence type="ECO:0000259" key="4">
    <source>
        <dbReference type="Pfam" id="PF00501"/>
    </source>
</evidence>
<dbReference type="PANTHER" id="PTHR43272:SF32">
    <property type="entry name" value="AMP-DEPENDENT SYNTHETASE_LIGASE DOMAIN-CONTAINING PROTEIN"/>
    <property type="match status" value="1"/>
</dbReference>
<protein>
    <submittedName>
        <fullName evidence="5">AMP-dependent synthetase/ligase</fullName>
    </submittedName>
</protein>
<dbReference type="InterPro" id="IPR020845">
    <property type="entry name" value="AMP-binding_CS"/>
</dbReference>
<accession>A0ABV7THA4</accession>
<dbReference type="Pfam" id="PF23562">
    <property type="entry name" value="AMP-binding_C_3"/>
    <property type="match status" value="1"/>
</dbReference>
<dbReference type="Gene3D" id="3.40.50.12780">
    <property type="entry name" value="N-terminal domain of ligase-like"/>
    <property type="match status" value="1"/>
</dbReference>
<evidence type="ECO:0000256" key="1">
    <source>
        <dbReference type="ARBA" id="ARBA00022598"/>
    </source>
</evidence>
<dbReference type="InterPro" id="IPR000873">
    <property type="entry name" value="AMP-dep_synth/lig_dom"/>
</dbReference>
<reference evidence="6" key="1">
    <citation type="journal article" date="2019" name="Int. J. Syst. Evol. Microbiol.">
        <title>The Global Catalogue of Microorganisms (GCM) 10K type strain sequencing project: providing services to taxonomists for standard genome sequencing and annotation.</title>
        <authorList>
            <consortium name="The Broad Institute Genomics Platform"/>
            <consortium name="The Broad Institute Genome Sequencing Center for Infectious Disease"/>
            <person name="Wu L."/>
            <person name="Ma J."/>
        </authorList>
    </citation>
    <scope>NUCLEOTIDE SEQUENCE [LARGE SCALE GENOMIC DNA]</scope>
    <source>
        <strain evidence="6">KCTC 42911</strain>
    </source>
</reference>
<dbReference type="PROSITE" id="PS00455">
    <property type="entry name" value="AMP_BINDING"/>
    <property type="match status" value="1"/>
</dbReference>
<organism evidence="5 6">
    <name type="scientific">Lutimaribacter marinistellae</name>
    <dbReference type="NCBI Taxonomy" id="1820329"/>
    <lineage>
        <taxon>Bacteria</taxon>
        <taxon>Pseudomonadati</taxon>
        <taxon>Pseudomonadota</taxon>
        <taxon>Alphaproteobacteria</taxon>
        <taxon>Rhodobacterales</taxon>
        <taxon>Roseobacteraceae</taxon>
        <taxon>Lutimaribacter</taxon>
    </lineage>
</organism>
<evidence type="ECO:0000256" key="3">
    <source>
        <dbReference type="ARBA" id="ARBA00023098"/>
    </source>
</evidence>
<comment type="caution">
    <text evidence="5">The sequence shown here is derived from an EMBL/GenBank/DDBJ whole genome shotgun (WGS) entry which is preliminary data.</text>
</comment>
<name>A0ABV7THA4_9RHOB</name>
<keyword evidence="3" id="KW-0443">Lipid metabolism</keyword>
<gene>
    <name evidence="5" type="ORF">ACFORG_14575</name>
</gene>
<dbReference type="RefSeq" id="WP_386736268.1">
    <property type="nucleotide sequence ID" value="NZ_JBHRXI010000016.1"/>
</dbReference>
<dbReference type="SUPFAM" id="SSF56801">
    <property type="entry name" value="Acetyl-CoA synthetase-like"/>
    <property type="match status" value="1"/>
</dbReference>
<dbReference type="Proteomes" id="UP001595629">
    <property type="component" value="Unassembled WGS sequence"/>
</dbReference>
<keyword evidence="2" id="KW-0276">Fatty acid metabolism</keyword>
<keyword evidence="1" id="KW-0436">Ligase</keyword>
<dbReference type="Pfam" id="PF00501">
    <property type="entry name" value="AMP-binding"/>
    <property type="match status" value="1"/>
</dbReference>